<evidence type="ECO:0000313" key="3">
    <source>
        <dbReference type="EMBL" id="KAG5171130.1"/>
    </source>
</evidence>
<evidence type="ECO:0000313" key="2">
    <source>
        <dbReference type="EMBL" id="KAG5161995.1"/>
    </source>
</evidence>
<reference evidence="2" key="1">
    <citation type="submission" date="2021-02" db="EMBL/GenBank/DDBJ databases">
        <title>Psilocybe cubensis genome.</title>
        <authorList>
            <person name="Mckernan K.J."/>
            <person name="Crawford S."/>
            <person name="Trippe A."/>
            <person name="Kane L.T."/>
            <person name="Mclaughlin S."/>
        </authorList>
    </citation>
    <scope>NUCLEOTIDE SEQUENCE [LARGE SCALE GENOMIC DNA]</scope>
    <source>
        <strain evidence="2">MGC-MH-2018</strain>
    </source>
</reference>
<dbReference type="EMBL" id="JAFIQS010000003">
    <property type="protein sequence ID" value="KAG5171130.1"/>
    <property type="molecule type" value="Genomic_DNA"/>
</dbReference>
<evidence type="ECO:0000256" key="1">
    <source>
        <dbReference type="SAM" id="MobiDB-lite"/>
    </source>
</evidence>
<feature type="region of interest" description="Disordered" evidence="1">
    <location>
        <begin position="255"/>
        <end position="305"/>
    </location>
</feature>
<sequence>MSHSSIDPAFASQPVSRDVDRPTGTQLFIDNLVHRFNLTSDHSADLTFLYQICTAVPEEQPPYTEVISRIMMLACQFGAEVRLHKALTATQTHLQGLGQLSSFLADYELQKDENFVLSNAQKMAIKSTCIKELLKPSRQSFKTLHIDVEAKMKKKPADNYLDNILNRLGREAKWMAHIRTVCTIQRNTLRKEIIQSITPGPKFTSVQEFAAGLIVKYRLPTSESGANSNTAYLSKHVLLRRFFWDHSSTFSAFELEKDDNNSEEENNDQDFGTPSTDNSSDSGHSATKKRKLQKTNIPAGKTRGRVADGEDYWSKVDQWLKRLDDELGDNTAELKQSEFSLVFSMSYAKLVNRFIAECLEMDSLRTNKGLDFSSHPSERSFTSPSNVTSDPQPTTIQSFPSNSSSRLPEPHLNFGNAIAQLFSGPSTGRPF</sequence>
<feature type="compositionally biased region" description="Polar residues" evidence="1">
    <location>
        <begin position="272"/>
        <end position="285"/>
    </location>
</feature>
<feature type="region of interest" description="Disordered" evidence="1">
    <location>
        <begin position="370"/>
        <end position="410"/>
    </location>
</feature>
<organism evidence="2">
    <name type="scientific">Psilocybe cubensis</name>
    <name type="common">Psychedelic mushroom</name>
    <name type="synonym">Stropharia cubensis</name>
    <dbReference type="NCBI Taxonomy" id="181762"/>
    <lineage>
        <taxon>Eukaryota</taxon>
        <taxon>Fungi</taxon>
        <taxon>Dikarya</taxon>
        <taxon>Basidiomycota</taxon>
        <taxon>Agaricomycotina</taxon>
        <taxon>Agaricomycetes</taxon>
        <taxon>Agaricomycetidae</taxon>
        <taxon>Agaricales</taxon>
        <taxon>Agaricineae</taxon>
        <taxon>Strophariaceae</taxon>
        <taxon>Psilocybe</taxon>
    </lineage>
</organism>
<feature type="compositionally biased region" description="Polar residues" evidence="1">
    <location>
        <begin position="379"/>
        <end position="406"/>
    </location>
</feature>
<dbReference type="EMBL" id="JAFIQS010000022">
    <property type="protein sequence ID" value="KAG5161995.1"/>
    <property type="molecule type" value="Genomic_DNA"/>
</dbReference>
<proteinExistence type="predicted"/>
<name>A0A8H7XIB1_PSICU</name>
<protein>
    <submittedName>
        <fullName evidence="2">Uncharacterized protein</fullName>
    </submittedName>
</protein>
<dbReference type="AlphaFoldDB" id="A0A8H7XIB1"/>
<dbReference type="OrthoDB" id="3269273at2759"/>
<gene>
    <name evidence="3" type="ORF">JR316_003213</name>
    <name evidence="2" type="ORF">JR316_013129</name>
</gene>
<accession>A0A8H7XIB1</accession>
<comment type="caution">
    <text evidence="2">The sequence shown here is derived from an EMBL/GenBank/DDBJ whole genome shotgun (WGS) entry which is preliminary data.</text>
</comment>